<dbReference type="InterPro" id="IPR014721">
    <property type="entry name" value="Ribsml_uS5_D2-typ_fold_subgr"/>
</dbReference>
<dbReference type="InterPro" id="IPR020568">
    <property type="entry name" value="Ribosomal_Su5_D2-typ_SF"/>
</dbReference>
<dbReference type="GO" id="GO:0042781">
    <property type="term" value="F:3'-tRNA processing endoribonuclease activity"/>
    <property type="evidence" value="ECO:0007669"/>
    <property type="project" value="TreeGrafter"/>
</dbReference>
<dbReference type="SUPFAM" id="SSF54211">
    <property type="entry name" value="Ribosomal protein S5 domain 2-like"/>
    <property type="match status" value="1"/>
</dbReference>
<feature type="compositionally biased region" description="Basic and acidic residues" evidence="8">
    <location>
        <begin position="107"/>
        <end position="116"/>
    </location>
</feature>
<dbReference type="Proteomes" id="UP000317909">
    <property type="component" value="Chromosome"/>
</dbReference>
<dbReference type="KEGG" id="llh:I41_12520"/>
<organism evidence="9 10">
    <name type="scientific">Lacipirellula limnantheis</name>
    <dbReference type="NCBI Taxonomy" id="2528024"/>
    <lineage>
        <taxon>Bacteria</taxon>
        <taxon>Pseudomonadati</taxon>
        <taxon>Planctomycetota</taxon>
        <taxon>Planctomycetia</taxon>
        <taxon>Pirellulales</taxon>
        <taxon>Lacipirellulaceae</taxon>
        <taxon>Lacipirellula</taxon>
    </lineage>
</organism>
<keyword evidence="10" id="KW-1185">Reference proteome</keyword>
<keyword evidence="4 6" id="KW-0378">Hydrolase</keyword>
<evidence type="ECO:0000313" key="10">
    <source>
        <dbReference type="Proteomes" id="UP000317909"/>
    </source>
</evidence>
<evidence type="ECO:0000256" key="4">
    <source>
        <dbReference type="ARBA" id="ARBA00022801"/>
    </source>
</evidence>
<dbReference type="PANTHER" id="PTHR33992:SF1">
    <property type="entry name" value="RIBONUCLEASE P PROTEIN COMPONENT"/>
    <property type="match status" value="1"/>
</dbReference>
<dbReference type="HAMAP" id="MF_00227">
    <property type="entry name" value="RNase_P"/>
    <property type="match status" value="1"/>
</dbReference>
<proteinExistence type="inferred from homology"/>
<evidence type="ECO:0000256" key="8">
    <source>
        <dbReference type="SAM" id="MobiDB-lite"/>
    </source>
</evidence>
<comment type="catalytic activity">
    <reaction evidence="6">
        <text>Endonucleolytic cleavage of RNA, removing 5'-extranucleotides from tRNA precursor.</text>
        <dbReference type="EC" id="3.1.26.5"/>
    </reaction>
</comment>
<feature type="region of interest" description="Disordered" evidence="8">
    <location>
        <begin position="96"/>
        <end position="116"/>
    </location>
</feature>
<evidence type="ECO:0000256" key="2">
    <source>
        <dbReference type="ARBA" id="ARBA00022722"/>
    </source>
</evidence>
<gene>
    <name evidence="6 9" type="primary">rnpA</name>
    <name evidence="9" type="ORF">I41_12520</name>
</gene>
<accession>A0A517TUN6</accession>
<dbReference type="EC" id="3.1.26.5" evidence="6 7"/>
<evidence type="ECO:0000256" key="3">
    <source>
        <dbReference type="ARBA" id="ARBA00022759"/>
    </source>
</evidence>
<dbReference type="Gene3D" id="3.30.230.10">
    <property type="match status" value="1"/>
</dbReference>
<keyword evidence="5 6" id="KW-0694">RNA-binding</keyword>
<keyword evidence="2 6" id="KW-0540">Nuclease</keyword>
<dbReference type="GO" id="GO:0004526">
    <property type="term" value="F:ribonuclease P activity"/>
    <property type="evidence" value="ECO:0007669"/>
    <property type="project" value="UniProtKB-UniRule"/>
</dbReference>
<protein>
    <recommendedName>
        <fullName evidence="6 7">Ribonuclease P protein component</fullName>
        <shortName evidence="6">RNase P protein</shortName>
        <shortName evidence="6">RNaseP protein</shortName>
        <ecNumber evidence="6 7">3.1.26.5</ecNumber>
    </recommendedName>
    <alternativeName>
        <fullName evidence="6">Protein C5</fullName>
    </alternativeName>
</protein>
<keyword evidence="1 6" id="KW-0819">tRNA processing</keyword>
<dbReference type="NCBIfam" id="TIGR00188">
    <property type="entry name" value="rnpA"/>
    <property type="match status" value="1"/>
</dbReference>
<dbReference type="AlphaFoldDB" id="A0A517TUN6"/>
<dbReference type="PANTHER" id="PTHR33992">
    <property type="entry name" value="RIBONUCLEASE P PROTEIN COMPONENT"/>
    <property type="match status" value="1"/>
</dbReference>
<keyword evidence="3 6" id="KW-0255">Endonuclease</keyword>
<evidence type="ECO:0000313" key="9">
    <source>
        <dbReference type="EMBL" id="QDT72086.1"/>
    </source>
</evidence>
<comment type="function">
    <text evidence="6">RNaseP catalyzes the removal of the 5'-leader sequence from pre-tRNA to produce the mature 5'-terminus. It can also cleave other RNA substrates such as 4.5S RNA. The protein component plays an auxiliary but essential role in vivo by binding to the 5'-leader sequence and broadening the substrate specificity of the ribozyme.</text>
</comment>
<dbReference type="GO" id="GO:0001682">
    <property type="term" value="P:tRNA 5'-leader removal"/>
    <property type="evidence" value="ECO:0007669"/>
    <property type="project" value="UniProtKB-UniRule"/>
</dbReference>
<dbReference type="OrthoDB" id="9810867at2"/>
<reference evidence="9 10" key="1">
    <citation type="submission" date="2019-02" db="EMBL/GenBank/DDBJ databases">
        <title>Deep-cultivation of Planctomycetes and their phenomic and genomic characterization uncovers novel biology.</title>
        <authorList>
            <person name="Wiegand S."/>
            <person name="Jogler M."/>
            <person name="Boedeker C."/>
            <person name="Pinto D."/>
            <person name="Vollmers J."/>
            <person name="Rivas-Marin E."/>
            <person name="Kohn T."/>
            <person name="Peeters S.H."/>
            <person name="Heuer A."/>
            <person name="Rast P."/>
            <person name="Oberbeckmann S."/>
            <person name="Bunk B."/>
            <person name="Jeske O."/>
            <person name="Meyerdierks A."/>
            <person name="Storesund J.E."/>
            <person name="Kallscheuer N."/>
            <person name="Luecker S."/>
            <person name="Lage O.M."/>
            <person name="Pohl T."/>
            <person name="Merkel B.J."/>
            <person name="Hornburger P."/>
            <person name="Mueller R.-W."/>
            <person name="Bruemmer F."/>
            <person name="Labrenz M."/>
            <person name="Spormann A.M."/>
            <person name="Op den Camp H."/>
            <person name="Overmann J."/>
            <person name="Amann R."/>
            <person name="Jetten M.S.M."/>
            <person name="Mascher T."/>
            <person name="Medema M.H."/>
            <person name="Devos D.P."/>
            <person name="Kaster A.-K."/>
            <person name="Ovreas L."/>
            <person name="Rohde M."/>
            <person name="Galperin M.Y."/>
            <person name="Jogler C."/>
        </authorList>
    </citation>
    <scope>NUCLEOTIDE SEQUENCE [LARGE SCALE GENOMIC DNA]</scope>
    <source>
        <strain evidence="9 10">I41</strain>
    </source>
</reference>
<comment type="subunit">
    <text evidence="6">Consists of a catalytic RNA component (M1 or rnpB) and a protein subunit.</text>
</comment>
<comment type="similarity">
    <text evidence="6">Belongs to the RnpA family.</text>
</comment>
<evidence type="ECO:0000256" key="1">
    <source>
        <dbReference type="ARBA" id="ARBA00022694"/>
    </source>
</evidence>
<dbReference type="GO" id="GO:0030677">
    <property type="term" value="C:ribonuclease P complex"/>
    <property type="evidence" value="ECO:0007669"/>
    <property type="project" value="TreeGrafter"/>
</dbReference>
<dbReference type="EMBL" id="CP036339">
    <property type="protein sequence ID" value="QDT72086.1"/>
    <property type="molecule type" value="Genomic_DNA"/>
</dbReference>
<evidence type="ECO:0000256" key="5">
    <source>
        <dbReference type="ARBA" id="ARBA00022884"/>
    </source>
</evidence>
<dbReference type="InterPro" id="IPR000100">
    <property type="entry name" value="RNase_P"/>
</dbReference>
<dbReference type="Pfam" id="PF00825">
    <property type="entry name" value="Ribonuclease_P"/>
    <property type="match status" value="1"/>
</dbReference>
<evidence type="ECO:0000256" key="6">
    <source>
        <dbReference type="HAMAP-Rule" id="MF_00227"/>
    </source>
</evidence>
<dbReference type="GO" id="GO:0000049">
    <property type="term" value="F:tRNA binding"/>
    <property type="evidence" value="ECO:0007669"/>
    <property type="project" value="UniProtKB-UniRule"/>
</dbReference>
<sequence>MSDFSFDRSRRLLKKIEFDRVFARRRSAGDGMLILYACENNLPHSRIGLVVSRKAGNAVIRNRWKRCLREAFRLAQQQLPLGLDLVALPRAGATPTMPRVQQSLRSLSDRLARQLS</sequence>
<name>A0A517TUN6_9BACT</name>
<evidence type="ECO:0000256" key="7">
    <source>
        <dbReference type="NCBIfam" id="TIGR00188"/>
    </source>
</evidence>
<dbReference type="RefSeq" id="WP_145431686.1">
    <property type="nucleotide sequence ID" value="NZ_CP036339.1"/>
</dbReference>